<dbReference type="RefSeq" id="WP_184085700.1">
    <property type="nucleotide sequence ID" value="NZ_JACHIJ010000003.1"/>
</dbReference>
<organism evidence="3 4">
    <name type="scientific">Afipia massiliensis</name>
    <dbReference type="NCBI Taxonomy" id="211460"/>
    <lineage>
        <taxon>Bacteria</taxon>
        <taxon>Pseudomonadati</taxon>
        <taxon>Pseudomonadota</taxon>
        <taxon>Alphaproteobacteria</taxon>
        <taxon>Hyphomicrobiales</taxon>
        <taxon>Nitrobacteraceae</taxon>
        <taxon>Afipia</taxon>
    </lineage>
</organism>
<feature type="compositionally biased region" description="Basic and acidic residues" evidence="1">
    <location>
        <begin position="153"/>
        <end position="175"/>
    </location>
</feature>
<name>A0A840N167_9BRAD</name>
<sequence length="548" mass="62195">MIISGIQTGNTRWLARHLQNTVDNEQIELAEVSGTVATDIDGALAEMDALCAGTCAKEGVYAAFINPPQPLTREQFMRAIAVIEERLGLAGQPRVVLFHVKKGRHHCHVVWSRIDTLRMKAIHLSHDRQKLRKCAQLLAAEFGLTLPDGLKNDRGAERFTDPERAKRPTRAEKAQAKHSGISPEERRAAITEAWRSSDSAESFRNSLEELGYLLAKGDSRAFVVVDLAGDVYSLARQIDGVKTKDVVKKLEGISLSLLPSAEKAKILMLQRAAAVQDAACERLSKDLAAEAARKKLLAAQRTRKLQLDLHWQAMKIRHMHERKVLLAHFMAERQRLLARRKWQAVGLAIYLKKIAFLRGLLRYQEIRQRKHRRTIEEYHQQLETSVRRRHGNETAEFQRRYEALRRLDRLEHKSLRQGHLNPIIRSSWLGHDGGDHDGELARAVTVGRARRQSGSGFDQYAEIVRIKARRKSPENIARYQKTLAYMRENGIEITDDPASKWLPLQRERVQTVTPLAELFKTNSGEITRPFGHPSRQGPQGVRPTAPTV</sequence>
<evidence type="ECO:0000256" key="1">
    <source>
        <dbReference type="SAM" id="MobiDB-lite"/>
    </source>
</evidence>
<evidence type="ECO:0000313" key="4">
    <source>
        <dbReference type="Proteomes" id="UP000521227"/>
    </source>
</evidence>
<comment type="caution">
    <text evidence="3">The sequence shown here is derived from an EMBL/GenBank/DDBJ whole genome shotgun (WGS) entry which is preliminary data.</text>
</comment>
<dbReference type="Pfam" id="PF03432">
    <property type="entry name" value="Relaxase"/>
    <property type="match status" value="1"/>
</dbReference>
<proteinExistence type="predicted"/>
<feature type="region of interest" description="Disordered" evidence="1">
    <location>
        <begin position="524"/>
        <end position="548"/>
    </location>
</feature>
<dbReference type="AlphaFoldDB" id="A0A840N167"/>
<dbReference type="Proteomes" id="UP000521227">
    <property type="component" value="Unassembled WGS sequence"/>
</dbReference>
<gene>
    <name evidence="3" type="ORF">HNQ36_002666</name>
</gene>
<evidence type="ECO:0000259" key="2">
    <source>
        <dbReference type="Pfam" id="PF03432"/>
    </source>
</evidence>
<evidence type="ECO:0000313" key="3">
    <source>
        <dbReference type="EMBL" id="MBB5052692.1"/>
    </source>
</evidence>
<protein>
    <recommendedName>
        <fullName evidence="2">MobA/VirD2-like nuclease domain-containing protein</fullName>
    </recommendedName>
</protein>
<feature type="domain" description="MobA/VirD2-like nuclease" evidence="2">
    <location>
        <begin position="24"/>
        <end position="144"/>
    </location>
</feature>
<dbReference type="EMBL" id="JACHIJ010000003">
    <property type="protein sequence ID" value="MBB5052692.1"/>
    <property type="molecule type" value="Genomic_DNA"/>
</dbReference>
<accession>A0A840N167</accession>
<reference evidence="3 4" key="1">
    <citation type="submission" date="2020-08" db="EMBL/GenBank/DDBJ databases">
        <title>Genomic Encyclopedia of Type Strains, Phase IV (KMG-IV): sequencing the most valuable type-strain genomes for metagenomic binning, comparative biology and taxonomic classification.</title>
        <authorList>
            <person name="Goeker M."/>
        </authorList>
    </citation>
    <scope>NUCLEOTIDE SEQUENCE [LARGE SCALE GENOMIC DNA]</scope>
    <source>
        <strain evidence="3 4">DSM 17498</strain>
    </source>
</reference>
<feature type="region of interest" description="Disordered" evidence="1">
    <location>
        <begin position="153"/>
        <end position="185"/>
    </location>
</feature>
<dbReference type="InterPro" id="IPR005094">
    <property type="entry name" value="Endonuclease_MobA/VirD2"/>
</dbReference>